<dbReference type="GO" id="GO:0008285">
    <property type="term" value="P:negative regulation of cell population proliferation"/>
    <property type="evidence" value="ECO:0007669"/>
    <property type="project" value="InterPro"/>
</dbReference>
<organism evidence="2 3">
    <name type="scientific">Besnoitia besnoiti</name>
    <name type="common">Apicomplexan protozoan</name>
    <dbReference type="NCBI Taxonomy" id="94643"/>
    <lineage>
        <taxon>Eukaryota</taxon>
        <taxon>Sar</taxon>
        <taxon>Alveolata</taxon>
        <taxon>Apicomplexa</taxon>
        <taxon>Conoidasida</taxon>
        <taxon>Coccidia</taxon>
        <taxon>Eucoccidiorida</taxon>
        <taxon>Eimeriorina</taxon>
        <taxon>Sarcocystidae</taxon>
        <taxon>Besnoitia</taxon>
    </lineage>
</organism>
<feature type="compositionally biased region" description="Polar residues" evidence="1">
    <location>
        <begin position="1199"/>
        <end position="1210"/>
    </location>
</feature>
<feature type="region of interest" description="Disordered" evidence="1">
    <location>
        <begin position="715"/>
        <end position="744"/>
    </location>
</feature>
<protein>
    <submittedName>
        <fullName evidence="2">Uncharacterized protein</fullName>
    </submittedName>
</protein>
<dbReference type="GO" id="GO:0005737">
    <property type="term" value="C:cytoplasm"/>
    <property type="evidence" value="ECO:0007669"/>
    <property type="project" value="TreeGrafter"/>
</dbReference>
<dbReference type="Proteomes" id="UP000224006">
    <property type="component" value="Chromosome I"/>
</dbReference>
<gene>
    <name evidence="2" type="ORF">BESB_007060</name>
</gene>
<feature type="compositionally biased region" description="Basic and acidic residues" evidence="1">
    <location>
        <begin position="1136"/>
        <end position="1151"/>
    </location>
</feature>
<feature type="compositionally biased region" description="Low complexity" evidence="1">
    <location>
        <begin position="1381"/>
        <end position="1395"/>
    </location>
</feature>
<feature type="compositionally biased region" description="Polar residues" evidence="1">
    <location>
        <begin position="794"/>
        <end position="810"/>
    </location>
</feature>
<dbReference type="PANTHER" id="PTHR46348">
    <property type="entry name" value="DELETED IN LUNG AND ESOPHAGEAL CANCER PROTEIN 1"/>
    <property type="match status" value="1"/>
</dbReference>
<dbReference type="EMBL" id="NWUJ01000001">
    <property type="protein sequence ID" value="PFH38365.1"/>
    <property type="molecule type" value="Genomic_DNA"/>
</dbReference>
<feature type="region of interest" description="Disordered" evidence="1">
    <location>
        <begin position="1109"/>
        <end position="1326"/>
    </location>
</feature>
<feature type="region of interest" description="Disordered" evidence="1">
    <location>
        <begin position="1029"/>
        <end position="1070"/>
    </location>
</feature>
<dbReference type="GO" id="GO:0005929">
    <property type="term" value="C:cilium"/>
    <property type="evidence" value="ECO:0007669"/>
    <property type="project" value="TreeGrafter"/>
</dbReference>
<feature type="compositionally biased region" description="Basic and acidic residues" evidence="1">
    <location>
        <begin position="1041"/>
        <end position="1051"/>
    </location>
</feature>
<feature type="region of interest" description="Disordered" evidence="1">
    <location>
        <begin position="1360"/>
        <end position="1522"/>
    </location>
</feature>
<accession>A0A2A9MK66</accession>
<feature type="compositionally biased region" description="Low complexity" evidence="1">
    <location>
        <begin position="1817"/>
        <end position="1828"/>
    </location>
</feature>
<proteinExistence type="predicted"/>
<keyword evidence="3" id="KW-1185">Reference proteome</keyword>
<dbReference type="InterPro" id="IPR013783">
    <property type="entry name" value="Ig-like_fold"/>
</dbReference>
<feature type="compositionally biased region" description="Basic and acidic residues" evidence="1">
    <location>
        <begin position="1109"/>
        <end position="1129"/>
    </location>
</feature>
<feature type="region of interest" description="Disordered" evidence="1">
    <location>
        <begin position="116"/>
        <end position="136"/>
    </location>
</feature>
<dbReference type="VEuPathDB" id="ToxoDB:BESB_007060"/>
<comment type="caution">
    <text evidence="2">The sequence shown here is derived from an EMBL/GenBank/DDBJ whole genome shotgun (WGS) entry which is preliminary data.</text>
</comment>
<evidence type="ECO:0000313" key="3">
    <source>
        <dbReference type="Proteomes" id="UP000224006"/>
    </source>
</evidence>
<evidence type="ECO:0000313" key="2">
    <source>
        <dbReference type="EMBL" id="PFH38365.1"/>
    </source>
</evidence>
<dbReference type="KEGG" id="bbes:BESB_007060"/>
<evidence type="ECO:0000256" key="1">
    <source>
        <dbReference type="SAM" id="MobiDB-lite"/>
    </source>
</evidence>
<feature type="region of interest" description="Disordered" evidence="1">
    <location>
        <begin position="1811"/>
        <end position="1851"/>
    </location>
</feature>
<feature type="compositionally biased region" description="Low complexity" evidence="1">
    <location>
        <begin position="1179"/>
        <end position="1198"/>
    </location>
</feature>
<name>A0A2A9MK66_BESBE</name>
<feature type="region of interest" description="Disordered" evidence="1">
    <location>
        <begin position="756"/>
        <end position="812"/>
    </location>
</feature>
<dbReference type="PANTHER" id="PTHR46348:SF1">
    <property type="entry name" value="DELETED IN LUNG AND ESOPHAGEAL CANCER PROTEIN 1"/>
    <property type="match status" value="1"/>
</dbReference>
<dbReference type="InterPro" id="IPR033304">
    <property type="entry name" value="DLEC1"/>
</dbReference>
<feature type="compositionally biased region" description="Polar residues" evidence="1">
    <location>
        <begin position="715"/>
        <end position="724"/>
    </location>
</feature>
<reference evidence="2 3" key="1">
    <citation type="submission" date="2017-09" db="EMBL/GenBank/DDBJ databases">
        <title>Genome sequencing of Besnoitia besnoiti strain Bb-Ger1.</title>
        <authorList>
            <person name="Schares G."/>
            <person name="Venepally P."/>
            <person name="Lorenzi H.A."/>
        </authorList>
    </citation>
    <scope>NUCLEOTIDE SEQUENCE [LARGE SCALE GENOMIC DNA]</scope>
    <source>
        <strain evidence="2 3">Bb-Ger1</strain>
    </source>
</reference>
<feature type="compositionally biased region" description="Basic and acidic residues" evidence="1">
    <location>
        <begin position="1484"/>
        <end position="1501"/>
    </location>
</feature>
<sequence>MLCRKRYPAQGYPMEAALLVQQVSSRTHPTTTELRLRPQHQVCVGTLDSLLGVAPLPLSDRLKVVGYFALSPSSGVAAGDSAVELSLALCVFDCSRFALTLPLLLTAGPAAAFRARGAAGAPHQQRPSPAQAPDSRERAAALTSLQLRVTVNPPQLQLVSPPTLDYGVIRAHSQVTQLCRLKNRADVPTLARLRRIPEAPDLESSLDRSHNIPEFPVSRYSDLVRFACGEVGNAPGSAALGAASANTPGENGAVYHWGSPFNAETLERLGPATQRPPAESLRHRTASGPLRRSACARCSCVVDYAEETDADSLQVLAATTSEGPPGGPAARGQSEFGNWNAEAKFANLSSSRRPSGSHSVTFYPEWVLVPARGTADIAVILTTSHPKVLSGVVAVDWLGVDGGIILGIQAAVQLPRVRLSRTALHLDFCYIHIPRTIDEGGDAAVFLCNDSDLPASFSWHPVPVSAAEGDSAAACAFSKTDSRVVRASSVLAAADSAPLEIRFRPAAGLLAPRSRQAVHVEVVAHRVAPELQAAGACWISGLLSPLYFKVQTPCKSLQLKYALLDEATWKRCLSMEPPGSPQAGPAVGTGRAAFASRRTLGLESTRASVDALLRFRSPRVSLPPSLPHCDQLREAGAATPGLIEMTDGWEECSGRASVLDTIQVETLKVGESRIVYLLLSNVCSIPASFRVSAVRYPAAPSTPPAPEATPFHAETLQSGEAQAQQRRRAPSSGHALPAQRGASADRRALFAQLADARERPRAKSFSRGEAARVNRHQCLQSPRGTGPPFDLGDPQQTPVKDQSLAESSPLLSDRRALSRASCVAEPAFGEEGAECRLVLTRTAFRSAPGYLSASGQAHCAAAAEEKRRALLLSDGMGFAVFAAPAVGCLPANATECIPIEFLADAPGTFEDRLVLELRAHPCGGSPPGGAASPRSPQQNLRMQAHFPLRVSAVGEALLFAPHQPSLSLAAAPCPRIAIASCIVPSRAYSSRSAPAKPGWLPVQSAPAAKVVLPLNALAAAAAEAAVSRAQGERPASQQLDGDARAAERPLERSASVPRGETLAGESKGACAATAPPSAIFKVFNRSPEDVFLEWRIFDLDAWDEQRREEGLRRETAEREALAAREAAEKESEDAEAERLLELERETQRQQDEAPAPAPAPTPSSPSKTPGNRREAPSQTSSAGAPTPTGAPGTVPSATVPLSASAPQGSRETPETGVTARCLVDEANREDDAEGSGAQPDEKRHMGVSVGDAHTEEAQEGRSQDEAGDGRGRGPMGGSAGEASAARRDETLVPPDTCALENLPSSREASSRLEQGGGKDIPPKRPVVVSPGLCIIKAKSTQTFRITFEGLHETARQHRFRLVGTGTQVPKTSGPQSPPISGARARPLAPAGRTGATASCGDRPARDFRERSAHAELAASSEPTSRRAATAQSKPEKEVAALPSGEPGDSSDEEMRGTGHSATSRGVETDGPSPSGGRCLSGWMEKPESDNINRGEESDEALRSAGRAAHTRGPANEDEHGDELRIRERAGINSANRVGGQGASDSVLLLDVHADFYEPQVDVGLAQDLLPGENEESSSKTHDATGTPSGAGEPLCTFAATPSSWIEGRDENDAERSRKFPCNSESTRLEILQHTIYLRNPLPCDVHVAFAVEGDHFSIKGIKLDKDSSGTKPCRPGARQAFVLRPGQRGRLQLAFRPPPLSLWRAGPLTEFRGFLVASFPSAPVGTRRQRWEVTAECRQPAIRLESAERHAAESPVDGEDDLMTRAGVRLSGGQIRLHVAFGRVHIAARKAVKRSLTLSSVSPVAAKWSLAHVPKESSSPTSPSRSASVGGAAHRRTRLGTSSRVPISRSVKKATDDPNAFRFDIRSGVLGPGAERAIGRSRRALSATSCGVQKVSVVFEPRSVAVYRSRFRICVEHGESIDFELEGVGSVDEEDDP</sequence>
<dbReference type="RefSeq" id="XP_029222374.1">
    <property type="nucleotide sequence ID" value="XM_029359461.1"/>
</dbReference>
<feature type="compositionally biased region" description="Basic and acidic residues" evidence="1">
    <location>
        <begin position="1402"/>
        <end position="1413"/>
    </location>
</feature>
<dbReference type="OrthoDB" id="2115465at2759"/>
<feature type="region of interest" description="Disordered" evidence="1">
    <location>
        <begin position="1570"/>
        <end position="1594"/>
    </location>
</feature>
<dbReference type="GeneID" id="40305769"/>
<dbReference type="Gene3D" id="2.60.40.10">
    <property type="entry name" value="Immunoglobulins"/>
    <property type="match status" value="1"/>
</dbReference>
<dbReference type="GO" id="GO:0015631">
    <property type="term" value="F:tubulin binding"/>
    <property type="evidence" value="ECO:0007669"/>
    <property type="project" value="TreeGrafter"/>
</dbReference>
<dbReference type="STRING" id="94643.A0A2A9MK66"/>
<feature type="compositionally biased region" description="Basic and acidic residues" evidence="1">
    <location>
        <begin position="1252"/>
        <end position="1271"/>
    </location>
</feature>
<feature type="compositionally biased region" description="Polar residues" evidence="1">
    <location>
        <begin position="1364"/>
        <end position="1374"/>
    </location>
</feature>